<dbReference type="Ensembl" id="ENSMMOT00000006184.1">
    <property type="protein sequence ID" value="ENSMMOP00000006074.1"/>
    <property type="gene ID" value="ENSMMOG00000004766.1"/>
</dbReference>
<evidence type="ECO:0000256" key="1">
    <source>
        <dbReference type="SAM" id="MobiDB-lite"/>
    </source>
</evidence>
<proteinExistence type="predicted"/>
<dbReference type="OMA" id="DFFFMEG"/>
<sequence>MDLSSVRRVSSAGYRLPERTRGTRPVSTEPPAERTRRGNKRDPASPQLDQDRIDTVKQDQVWKDVVWNERRGVREWEKNWGFLRNYDHMEPSRSSTSLSSEHVSNTSNEMFGSRLSTPLGLEVVRLDRLLLWSGSHHKRKQDPELLPC</sequence>
<feature type="region of interest" description="Disordered" evidence="1">
    <location>
        <begin position="90"/>
        <end position="109"/>
    </location>
</feature>
<protein>
    <submittedName>
        <fullName evidence="2">Uncharacterized protein</fullName>
    </submittedName>
</protein>
<organism evidence="2 3">
    <name type="scientific">Mola mola</name>
    <name type="common">Ocean sunfish</name>
    <name type="synonym">Tetraodon mola</name>
    <dbReference type="NCBI Taxonomy" id="94237"/>
    <lineage>
        <taxon>Eukaryota</taxon>
        <taxon>Metazoa</taxon>
        <taxon>Chordata</taxon>
        <taxon>Craniata</taxon>
        <taxon>Vertebrata</taxon>
        <taxon>Euteleostomi</taxon>
        <taxon>Actinopterygii</taxon>
        <taxon>Neopterygii</taxon>
        <taxon>Teleostei</taxon>
        <taxon>Neoteleostei</taxon>
        <taxon>Acanthomorphata</taxon>
        <taxon>Eupercaria</taxon>
        <taxon>Tetraodontiformes</taxon>
        <taxon>Molidae</taxon>
        <taxon>Mola</taxon>
    </lineage>
</organism>
<keyword evidence="3" id="KW-1185">Reference proteome</keyword>
<dbReference type="PANTHER" id="PTHR31909">
    <property type="entry name" value="CHROMOSOME 20 ORF85 FAMILY MEMBER"/>
    <property type="match status" value="1"/>
</dbReference>
<reference evidence="2" key="1">
    <citation type="submission" date="2025-08" db="UniProtKB">
        <authorList>
            <consortium name="Ensembl"/>
        </authorList>
    </citation>
    <scope>IDENTIFICATION</scope>
</reference>
<dbReference type="Proteomes" id="UP000261620">
    <property type="component" value="Unplaced"/>
</dbReference>
<feature type="region of interest" description="Disordered" evidence="1">
    <location>
        <begin position="1"/>
        <end position="55"/>
    </location>
</feature>
<dbReference type="PANTHER" id="PTHR31909:SF2">
    <property type="entry name" value="RIKEN CDNA 2410004P03 GENE"/>
    <property type="match status" value="1"/>
</dbReference>
<evidence type="ECO:0000313" key="3">
    <source>
        <dbReference type="Proteomes" id="UP000261620"/>
    </source>
</evidence>
<dbReference type="Pfam" id="PF14945">
    <property type="entry name" value="LLC1"/>
    <property type="match status" value="1"/>
</dbReference>
<dbReference type="InterPro" id="IPR020339">
    <property type="entry name" value="C20orf85-like"/>
</dbReference>
<name>A0A3Q3WBI8_MOLML</name>
<feature type="compositionally biased region" description="Low complexity" evidence="1">
    <location>
        <begin position="92"/>
        <end position="107"/>
    </location>
</feature>
<feature type="compositionally biased region" description="Basic and acidic residues" evidence="1">
    <location>
        <begin position="31"/>
        <end position="55"/>
    </location>
</feature>
<accession>A0A3Q3WBI8</accession>
<reference evidence="2" key="2">
    <citation type="submission" date="2025-09" db="UniProtKB">
        <authorList>
            <consortium name="Ensembl"/>
        </authorList>
    </citation>
    <scope>IDENTIFICATION</scope>
</reference>
<evidence type="ECO:0000313" key="2">
    <source>
        <dbReference type="Ensembl" id="ENSMMOP00000006074.1"/>
    </source>
</evidence>
<dbReference type="AlphaFoldDB" id="A0A3Q3WBI8"/>